<evidence type="ECO:0000313" key="2">
    <source>
        <dbReference type="Proteomes" id="UP000324222"/>
    </source>
</evidence>
<protein>
    <submittedName>
        <fullName evidence="1">Uncharacterized protein</fullName>
    </submittedName>
</protein>
<organism evidence="1 2">
    <name type="scientific">Portunus trituberculatus</name>
    <name type="common">Swimming crab</name>
    <name type="synonym">Neptunus trituberculatus</name>
    <dbReference type="NCBI Taxonomy" id="210409"/>
    <lineage>
        <taxon>Eukaryota</taxon>
        <taxon>Metazoa</taxon>
        <taxon>Ecdysozoa</taxon>
        <taxon>Arthropoda</taxon>
        <taxon>Crustacea</taxon>
        <taxon>Multicrustacea</taxon>
        <taxon>Malacostraca</taxon>
        <taxon>Eumalacostraca</taxon>
        <taxon>Eucarida</taxon>
        <taxon>Decapoda</taxon>
        <taxon>Pleocyemata</taxon>
        <taxon>Brachyura</taxon>
        <taxon>Eubrachyura</taxon>
        <taxon>Portunoidea</taxon>
        <taxon>Portunidae</taxon>
        <taxon>Portuninae</taxon>
        <taxon>Portunus</taxon>
    </lineage>
</organism>
<evidence type="ECO:0000313" key="1">
    <source>
        <dbReference type="EMBL" id="MPC10117.1"/>
    </source>
</evidence>
<dbReference type="AlphaFoldDB" id="A0A5B7CKK1"/>
<reference evidence="1 2" key="1">
    <citation type="submission" date="2019-05" db="EMBL/GenBank/DDBJ databases">
        <title>Another draft genome of Portunus trituberculatus and its Hox gene families provides insights of decapod evolution.</title>
        <authorList>
            <person name="Jeong J.-H."/>
            <person name="Song I."/>
            <person name="Kim S."/>
            <person name="Choi T."/>
            <person name="Kim D."/>
            <person name="Ryu S."/>
            <person name="Kim W."/>
        </authorList>
    </citation>
    <scope>NUCLEOTIDE SEQUENCE [LARGE SCALE GENOMIC DNA]</scope>
    <source>
        <tissue evidence="1">Muscle</tissue>
    </source>
</reference>
<sequence length="71" mass="7909">MYDSSLQAALEGGNEESVWLWQLRPPSIDCIPGSNLEVPGSTCTYSELLKTGRVHTKKNPRYALQVADISW</sequence>
<keyword evidence="2" id="KW-1185">Reference proteome</keyword>
<comment type="caution">
    <text evidence="1">The sequence shown here is derived from an EMBL/GenBank/DDBJ whole genome shotgun (WGS) entry which is preliminary data.</text>
</comment>
<proteinExistence type="predicted"/>
<dbReference type="EMBL" id="VSRR010000101">
    <property type="protein sequence ID" value="MPC10117.1"/>
    <property type="molecule type" value="Genomic_DNA"/>
</dbReference>
<gene>
    <name evidence="1" type="ORF">E2C01_002746</name>
</gene>
<accession>A0A5B7CKK1</accession>
<name>A0A5B7CKK1_PORTR</name>
<dbReference type="Proteomes" id="UP000324222">
    <property type="component" value="Unassembled WGS sequence"/>
</dbReference>